<evidence type="ECO:0000313" key="2">
    <source>
        <dbReference type="EMBL" id="QOY90425.1"/>
    </source>
</evidence>
<dbReference type="Pfam" id="PF12146">
    <property type="entry name" value="Hydrolase_4"/>
    <property type="match status" value="1"/>
</dbReference>
<dbReference type="PANTHER" id="PTHR43358:SF4">
    <property type="entry name" value="ALPHA_BETA HYDROLASE FOLD-1 DOMAIN-CONTAINING PROTEIN"/>
    <property type="match status" value="1"/>
</dbReference>
<dbReference type="AlphaFoldDB" id="A0A7S7NV72"/>
<accession>A0A7S7NV72</accession>
<dbReference type="PANTHER" id="PTHR43358">
    <property type="entry name" value="ALPHA/BETA-HYDROLASE"/>
    <property type="match status" value="1"/>
</dbReference>
<keyword evidence="2" id="KW-0378">Hydrolase</keyword>
<dbReference type="InterPro" id="IPR029058">
    <property type="entry name" value="AB_hydrolase_fold"/>
</dbReference>
<dbReference type="SUPFAM" id="SSF53474">
    <property type="entry name" value="alpha/beta-Hydrolases"/>
    <property type="match status" value="1"/>
</dbReference>
<dbReference type="GO" id="GO:0016787">
    <property type="term" value="F:hydrolase activity"/>
    <property type="evidence" value="ECO:0007669"/>
    <property type="project" value="UniProtKB-KW"/>
</dbReference>
<dbReference type="Gene3D" id="3.40.50.1820">
    <property type="entry name" value="alpha/beta hydrolase"/>
    <property type="match status" value="1"/>
</dbReference>
<name>A0A7S7NV72_PALFE</name>
<protein>
    <submittedName>
        <fullName evidence="2">Alpha/beta fold hydrolase</fullName>
    </submittedName>
</protein>
<sequence>MKRRIRILLIEALVIVLAVSCLGGVVLCENALRLPANHRPSPPAGFGAPVEIQAADGIPLKASWFPPKDPGAPVVILLHGVGDSRRSFGGIVAMFQRNGFGALAPDSRGHGLSGGDQFTFGLKEVGDLNRWCDWVEKSSPGSRLYGLGESMGSGILLQAAGPGTRFRAVVAESPFATFWMVANHRVGQLVGYAATPFVAGAFVYARLRYGLNFREASPLKQVSKPGVPILLIHGTKDENIPIEHTRFLASANPGRIQVWEVPGGDHVDAIARAPVEFEKRVIGFLHAN</sequence>
<gene>
    <name evidence="2" type="ORF">IRI77_10850</name>
</gene>
<dbReference type="InterPro" id="IPR052920">
    <property type="entry name" value="DNA-binding_regulatory"/>
</dbReference>
<dbReference type="InterPro" id="IPR022742">
    <property type="entry name" value="Hydrolase_4"/>
</dbReference>
<evidence type="ECO:0000259" key="1">
    <source>
        <dbReference type="Pfam" id="PF12146"/>
    </source>
</evidence>
<dbReference type="RefSeq" id="WP_194452089.1">
    <property type="nucleotide sequence ID" value="NZ_CP063849.1"/>
</dbReference>
<feature type="domain" description="Serine aminopeptidase S33" evidence="1">
    <location>
        <begin position="74"/>
        <end position="177"/>
    </location>
</feature>
<dbReference type="KEGG" id="pfer:IRI77_10850"/>
<dbReference type="Proteomes" id="UP000593892">
    <property type="component" value="Chromosome"/>
</dbReference>
<organism evidence="2 3">
    <name type="scientific">Paludibaculum fermentans</name>
    <dbReference type="NCBI Taxonomy" id="1473598"/>
    <lineage>
        <taxon>Bacteria</taxon>
        <taxon>Pseudomonadati</taxon>
        <taxon>Acidobacteriota</taxon>
        <taxon>Terriglobia</taxon>
        <taxon>Bryobacterales</taxon>
        <taxon>Bryobacteraceae</taxon>
        <taxon>Paludibaculum</taxon>
    </lineage>
</organism>
<reference evidence="2 3" key="1">
    <citation type="submission" date="2020-10" db="EMBL/GenBank/DDBJ databases">
        <title>Complete genome sequence of Paludibaculum fermentans P105T, a facultatively anaerobic acidobacterium capable of dissimilatory Fe(III) reduction.</title>
        <authorList>
            <person name="Dedysh S.N."/>
            <person name="Beletsky A.V."/>
            <person name="Kulichevskaya I.S."/>
            <person name="Mardanov A.V."/>
            <person name="Ravin N.V."/>
        </authorList>
    </citation>
    <scope>NUCLEOTIDE SEQUENCE [LARGE SCALE GENOMIC DNA]</scope>
    <source>
        <strain evidence="2 3">P105</strain>
    </source>
</reference>
<proteinExistence type="predicted"/>
<evidence type="ECO:0000313" key="3">
    <source>
        <dbReference type="Proteomes" id="UP000593892"/>
    </source>
</evidence>
<dbReference type="EMBL" id="CP063849">
    <property type="protein sequence ID" value="QOY90425.1"/>
    <property type="molecule type" value="Genomic_DNA"/>
</dbReference>
<keyword evidence="3" id="KW-1185">Reference proteome</keyword>